<feature type="non-terminal residue" evidence="2">
    <location>
        <position position="1"/>
    </location>
</feature>
<proteinExistence type="predicted"/>
<dbReference type="EMBL" id="HACA01001334">
    <property type="protein sequence ID" value="CDW18695.1"/>
    <property type="molecule type" value="Transcribed_RNA"/>
</dbReference>
<keyword evidence="1" id="KW-0812">Transmembrane</keyword>
<reference evidence="2" key="1">
    <citation type="submission" date="2014-05" db="EMBL/GenBank/DDBJ databases">
        <authorList>
            <person name="Chronopoulou M."/>
        </authorList>
    </citation>
    <scope>NUCLEOTIDE SEQUENCE</scope>
    <source>
        <tissue evidence="2">Whole organism</tissue>
    </source>
</reference>
<dbReference type="AlphaFoldDB" id="A0A0K2SY57"/>
<feature type="transmembrane region" description="Helical" evidence="1">
    <location>
        <begin position="21"/>
        <end position="40"/>
    </location>
</feature>
<keyword evidence="1" id="KW-1133">Transmembrane helix</keyword>
<evidence type="ECO:0000313" key="2">
    <source>
        <dbReference type="EMBL" id="CDW18694.1"/>
    </source>
</evidence>
<sequence>YSLDGCNEERQKASVKSRQRIIINLISIGVIFNVFVLFFYDVTVNNSI</sequence>
<organism evidence="2">
    <name type="scientific">Lepeophtheirus salmonis</name>
    <name type="common">Salmon louse</name>
    <name type="synonym">Caligus salmonis</name>
    <dbReference type="NCBI Taxonomy" id="72036"/>
    <lineage>
        <taxon>Eukaryota</taxon>
        <taxon>Metazoa</taxon>
        <taxon>Ecdysozoa</taxon>
        <taxon>Arthropoda</taxon>
        <taxon>Crustacea</taxon>
        <taxon>Multicrustacea</taxon>
        <taxon>Hexanauplia</taxon>
        <taxon>Copepoda</taxon>
        <taxon>Siphonostomatoida</taxon>
        <taxon>Caligidae</taxon>
        <taxon>Lepeophtheirus</taxon>
    </lineage>
</organism>
<keyword evidence="1" id="KW-0472">Membrane</keyword>
<name>A0A0K2SY57_LEPSM</name>
<dbReference type="EMBL" id="HACA01001333">
    <property type="protein sequence ID" value="CDW18694.1"/>
    <property type="molecule type" value="Transcribed_RNA"/>
</dbReference>
<protein>
    <submittedName>
        <fullName evidence="2">Uncharacterized protein</fullName>
    </submittedName>
</protein>
<evidence type="ECO:0000256" key="1">
    <source>
        <dbReference type="SAM" id="Phobius"/>
    </source>
</evidence>
<accession>A0A0K2SY57</accession>